<dbReference type="EMBL" id="VSRR010000001">
    <property type="protein sequence ID" value="MPC07471.1"/>
    <property type="molecule type" value="Genomic_DNA"/>
</dbReference>
<protein>
    <submittedName>
        <fullName evidence="1">Uncharacterized protein</fullName>
    </submittedName>
</protein>
<proteinExistence type="predicted"/>
<name>A0A5B7CFF8_PORTR</name>
<keyword evidence="2" id="KW-1185">Reference proteome</keyword>
<gene>
    <name evidence="1" type="ORF">E2C01_000033</name>
</gene>
<dbReference type="Proteomes" id="UP000324222">
    <property type="component" value="Unassembled WGS sequence"/>
</dbReference>
<comment type="caution">
    <text evidence="1">The sequence shown here is derived from an EMBL/GenBank/DDBJ whole genome shotgun (WGS) entry which is preliminary data.</text>
</comment>
<sequence length="73" mass="8320">MNFTELTTSLFMTQHIPDVLSESPQTVRIQKRFALSPRPFSKAIEMTIEVFKSVSPVDMIENLSLCLYNAKTP</sequence>
<accession>A0A5B7CFF8</accession>
<evidence type="ECO:0000313" key="1">
    <source>
        <dbReference type="EMBL" id="MPC07471.1"/>
    </source>
</evidence>
<evidence type="ECO:0000313" key="2">
    <source>
        <dbReference type="Proteomes" id="UP000324222"/>
    </source>
</evidence>
<dbReference type="AlphaFoldDB" id="A0A5B7CFF8"/>
<organism evidence="1 2">
    <name type="scientific">Portunus trituberculatus</name>
    <name type="common">Swimming crab</name>
    <name type="synonym">Neptunus trituberculatus</name>
    <dbReference type="NCBI Taxonomy" id="210409"/>
    <lineage>
        <taxon>Eukaryota</taxon>
        <taxon>Metazoa</taxon>
        <taxon>Ecdysozoa</taxon>
        <taxon>Arthropoda</taxon>
        <taxon>Crustacea</taxon>
        <taxon>Multicrustacea</taxon>
        <taxon>Malacostraca</taxon>
        <taxon>Eumalacostraca</taxon>
        <taxon>Eucarida</taxon>
        <taxon>Decapoda</taxon>
        <taxon>Pleocyemata</taxon>
        <taxon>Brachyura</taxon>
        <taxon>Eubrachyura</taxon>
        <taxon>Portunoidea</taxon>
        <taxon>Portunidae</taxon>
        <taxon>Portuninae</taxon>
        <taxon>Portunus</taxon>
    </lineage>
</organism>
<reference evidence="1 2" key="1">
    <citation type="submission" date="2019-05" db="EMBL/GenBank/DDBJ databases">
        <title>Another draft genome of Portunus trituberculatus and its Hox gene families provides insights of decapod evolution.</title>
        <authorList>
            <person name="Jeong J.-H."/>
            <person name="Song I."/>
            <person name="Kim S."/>
            <person name="Choi T."/>
            <person name="Kim D."/>
            <person name="Ryu S."/>
            <person name="Kim W."/>
        </authorList>
    </citation>
    <scope>NUCLEOTIDE SEQUENCE [LARGE SCALE GENOMIC DNA]</scope>
    <source>
        <tissue evidence="1">Muscle</tissue>
    </source>
</reference>